<reference evidence="2 3" key="1">
    <citation type="journal article" date="2018" name="Nat. Ecol. Evol.">
        <title>Pezizomycetes genomes reveal the molecular basis of ectomycorrhizal truffle lifestyle.</title>
        <authorList>
            <person name="Murat C."/>
            <person name="Payen T."/>
            <person name="Noel B."/>
            <person name="Kuo A."/>
            <person name="Morin E."/>
            <person name="Chen J."/>
            <person name="Kohler A."/>
            <person name="Krizsan K."/>
            <person name="Balestrini R."/>
            <person name="Da Silva C."/>
            <person name="Montanini B."/>
            <person name="Hainaut M."/>
            <person name="Levati E."/>
            <person name="Barry K.W."/>
            <person name="Belfiori B."/>
            <person name="Cichocki N."/>
            <person name="Clum A."/>
            <person name="Dockter R.B."/>
            <person name="Fauchery L."/>
            <person name="Guy J."/>
            <person name="Iotti M."/>
            <person name="Le Tacon F."/>
            <person name="Lindquist E.A."/>
            <person name="Lipzen A."/>
            <person name="Malagnac F."/>
            <person name="Mello A."/>
            <person name="Molinier V."/>
            <person name="Miyauchi S."/>
            <person name="Poulain J."/>
            <person name="Riccioni C."/>
            <person name="Rubini A."/>
            <person name="Sitrit Y."/>
            <person name="Splivallo R."/>
            <person name="Traeger S."/>
            <person name="Wang M."/>
            <person name="Zifcakova L."/>
            <person name="Wipf D."/>
            <person name="Zambonelli A."/>
            <person name="Paolocci F."/>
            <person name="Nowrousian M."/>
            <person name="Ottonello S."/>
            <person name="Baldrian P."/>
            <person name="Spatafora J.W."/>
            <person name="Henrissat B."/>
            <person name="Nagy L.G."/>
            <person name="Aury J.M."/>
            <person name="Wincker P."/>
            <person name="Grigoriev I.V."/>
            <person name="Bonfante P."/>
            <person name="Martin F.M."/>
        </authorList>
    </citation>
    <scope>NUCLEOTIDE SEQUENCE [LARGE SCALE GENOMIC DNA]</scope>
    <source>
        <strain evidence="2 3">RN42</strain>
    </source>
</reference>
<evidence type="ECO:0000256" key="1">
    <source>
        <dbReference type="SAM" id="MobiDB-lite"/>
    </source>
</evidence>
<evidence type="ECO:0000313" key="3">
    <source>
        <dbReference type="Proteomes" id="UP000275078"/>
    </source>
</evidence>
<keyword evidence="3" id="KW-1185">Reference proteome</keyword>
<protein>
    <submittedName>
        <fullName evidence="2">Uncharacterized protein</fullName>
    </submittedName>
</protein>
<organism evidence="2 3">
    <name type="scientific">Ascobolus immersus RN42</name>
    <dbReference type="NCBI Taxonomy" id="1160509"/>
    <lineage>
        <taxon>Eukaryota</taxon>
        <taxon>Fungi</taxon>
        <taxon>Dikarya</taxon>
        <taxon>Ascomycota</taxon>
        <taxon>Pezizomycotina</taxon>
        <taxon>Pezizomycetes</taxon>
        <taxon>Pezizales</taxon>
        <taxon>Ascobolaceae</taxon>
        <taxon>Ascobolus</taxon>
    </lineage>
</organism>
<name>A0A3N4HNR8_ASCIM</name>
<evidence type="ECO:0000313" key="2">
    <source>
        <dbReference type="EMBL" id="RPA74596.1"/>
    </source>
</evidence>
<gene>
    <name evidence="2" type="ORF">BJ508DRAFT_33815</name>
</gene>
<dbReference type="EMBL" id="ML119786">
    <property type="protein sequence ID" value="RPA74596.1"/>
    <property type="molecule type" value="Genomic_DNA"/>
</dbReference>
<feature type="compositionally biased region" description="Basic and acidic residues" evidence="1">
    <location>
        <begin position="34"/>
        <end position="45"/>
    </location>
</feature>
<proteinExistence type="predicted"/>
<sequence length="120" mass="14134">MTGLLRQLDSCHQSHLRARRRNLQPHHHHHHHQLAKEREAGKQREISHTGRLHPHCHHHHTLQSWKNGTNEMFEVQRIASRGHNEAPCGCNRIALLRSFSSITSFSSPERQQHTLRDRLQ</sequence>
<feature type="compositionally biased region" description="Basic residues" evidence="1">
    <location>
        <begin position="24"/>
        <end position="33"/>
    </location>
</feature>
<accession>A0A3N4HNR8</accession>
<dbReference type="Proteomes" id="UP000275078">
    <property type="component" value="Unassembled WGS sequence"/>
</dbReference>
<dbReference type="AlphaFoldDB" id="A0A3N4HNR8"/>
<feature type="region of interest" description="Disordered" evidence="1">
    <location>
        <begin position="24"/>
        <end position="45"/>
    </location>
</feature>